<keyword evidence="4" id="KW-1003">Cell membrane</keyword>
<sequence>MEVKKSKKADLERKRSMFFQIGLIVTLSAVFVAFEWTTSDVVTADTGWIEEEVLEEEAPPITRQEEVKPPPPPPPPKMSDIIEIVDDDVELDEELDIEDTEMDQELEVDLSQFDSSEEESGDPIPFFILEDKPEFPGGEQALLKFLAKNVKYPVICQENGIQGMVTVSFVIDEKGKVSNVKATSARDANLEREAVRVVKLMPDWKPGKQCGRPVKVTYSVPVRFRLQ</sequence>
<dbReference type="NCBIfam" id="TIGR01352">
    <property type="entry name" value="tonB_Cterm"/>
    <property type="match status" value="1"/>
</dbReference>
<evidence type="ECO:0000256" key="8">
    <source>
        <dbReference type="ARBA" id="ARBA00022989"/>
    </source>
</evidence>
<dbReference type="PROSITE" id="PS52015">
    <property type="entry name" value="TONB_CTD"/>
    <property type="match status" value="1"/>
</dbReference>
<name>A0ABS5JR63_9BACT</name>
<keyword evidence="5" id="KW-0997">Cell inner membrane</keyword>
<evidence type="ECO:0000256" key="11">
    <source>
        <dbReference type="SAM" id="Phobius"/>
    </source>
</evidence>
<evidence type="ECO:0000256" key="10">
    <source>
        <dbReference type="SAM" id="MobiDB-lite"/>
    </source>
</evidence>
<evidence type="ECO:0000256" key="1">
    <source>
        <dbReference type="ARBA" id="ARBA00004383"/>
    </source>
</evidence>
<comment type="similarity">
    <text evidence="2">Belongs to the TonB family.</text>
</comment>
<keyword evidence="7" id="KW-0653">Protein transport</keyword>
<feature type="transmembrane region" description="Helical" evidence="11">
    <location>
        <begin position="16"/>
        <end position="34"/>
    </location>
</feature>
<keyword evidence="14" id="KW-1185">Reference proteome</keyword>
<dbReference type="SUPFAM" id="SSF74653">
    <property type="entry name" value="TolA/TonB C-terminal domain"/>
    <property type="match status" value="1"/>
</dbReference>
<dbReference type="PRINTS" id="PR01374">
    <property type="entry name" value="TONBPROTEIN"/>
</dbReference>
<dbReference type="Gene3D" id="3.30.1150.10">
    <property type="match status" value="1"/>
</dbReference>
<evidence type="ECO:0000256" key="5">
    <source>
        <dbReference type="ARBA" id="ARBA00022519"/>
    </source>
</evidence>
<dbReference type="Proteomes" id="UP000708576">
    <property type="component" value="Unassembled WGS sequence"/>
</dbReference>
<evidence type="ECO:0000256" key="9">
    <source>
        <dbReference type="ARBA" id="ARBA00023136"/>
    </source>
</evidence>
<feature type="region of interest" description="Disordered" evidence="10">
    <location>
        <begin position="55"/>
        <end position="78"/>
    </location>
</feature>
<keyword evidence="9 11" id="KW-0472">Membrane</keyword>
<comment type="caution">
    <text evidence="13">The sequence shown here is derived from an EMBL/GenBank/DDBJ whole genome shotgun (WGS) entry which is preliminary data.</text>
</comment>
<dbReference type="InterPro" id="IPR006260">
    <property type="entry name" value="TonB/TolA_C"/>
</dbReference>
<evidence type="ECO:0000256" key="6">
    <source>
        <dbReference type="ARBA" id="ARBA00022692"/>
    </source>
</evidence>
<dbReference type="PANTHER" id="PTHR33446:SF2">
    <property type="entry name" value="PROTEIN TONB"/>
    <property type="match status" value="1"/>
</dbReference>
<keyword evidence="6 11" id="KW-0812">Transmembrane</keyword>
<dbReference type="EMBL" id="JAGUCO010000001">
    <property type="protein sequence ID" value="MBS2097298.1"/>
    <property type="molecule type" value="Genomic_DNA"/>
</dbReference>
<feature type="domain" description="TonB C-terminal" evidence="12">
    <location>
        <begin position="137"/>
        <end position="227"/>
    </location>
</feature>
<dbReference type="InterPro" id="IPR051045">
    <property type="entry name" value="TonB-dependent_transducer"/>
</dbReference>
<organism evidence="13 14">
    <name type="scientific">Carboxylicivirga linearis</name>
    <dbReference type="NCBI Taxonomy" id="1628157"/>
    <lineage>
        <taxon>Bacteria</taxon>
        <taxon>Pseudomonadati</taxon>
        <taxon>Bacteroidota</taxon>
        <taxon>Bacteroidia</taxon>
        <taxon>Marinilabiliales</taxon>
        <taxon>Marinilabiliaceae</taxon>
        <taxon>Carboxylicivirga</taxon>
    </lineage>
</organism>
<dbReference type="PANTHER" id="PTHR33446">
    <property type="entry name" value="PROTEIN TONB-RELATED"/>
    <property type="match status" value="1"/>
</dbReference>
<evidence type="ECO:0000256" key="7">
    <source>
        <dbReference type="ARBA" id="ARBA00022927"/>
    </source>
</evidence>
<dbReference type="InterPro" id="IPR037682">
    <property type="entry name" value="TonB_C"/>
</dbReference>
<evidence type="ECO:0000259" key="12">
    <source>
        <dbReference type="PROSITE" id="PS52015"/>
    </source>
</evidence>
<evidence type="ECO:0000256" key="2">
    <source>
        <dbReference type="ARBA" id="ARBA00006555"/>
    </source>
</evidence>
<dbReference type="InterPro" id="IPR003538">
    <property type="entry name" value="TonB"/>
</dbReference>
<keyword evidence="8 11" id="KW-1133">Transmembrane helix</keyword>
<reference evidence="13 14" key="1">
    <citation type="journal article" date="2015" name="Int. J. Syst. Evol. Microbiol.">
        <title>Carboxylicivirga linearis sp. nov., isolated from a sea cucumber culture pond.</title>
        <authorList>
            <person name="Wang F.Q."/>
            <person name="Zhou Y.X."/>
            <person name="Lin X.Z."/>
            <person name="Chen G.J."/>
            <person name="Du Z.J."/>
        </authorList>
    </citation>
    <scope>NUCLEOTIDE SEQUENCE [LARGE SCALE GENOMIC DNA]</scope>
    <source>
        <strain evidence="13 14">FB218</strain>
    </source>
</reference>
<proteinExistence type="inferred from homology"/>
<comment type="subcellular location">
    <subcellularLocation>
        <location evidence="1">Cell inner membrane</location>
        <topology evidence="1">Single-pass membrane protein</topology>
        <orientation evidence="1">Periplasmic side</orientation>
    </subcellularLocation>
</comment>
<accession>A0ABS5JR63</accession>
<dbReference type="Pfam" id="PF03544">
    <property type="entry name" value="TonB_C"/>
    <property type="match status" value="1"/>
</dbReference>
<evidence type="ECO:0000256" key="3">
    <source>
        <dbReference type="ARBA" id="ARBA00022448"/>
    </source>
</evidence>
<keyword evidence="3" id="KW-0813">Transport</keyword>
<evidence type="ECO:0000313" key="14">
    <source>
        <dbReference type="Proteomes" id="UP000708576"/>
    </source>
</evidence>
<evidence type="ECO:0000256" key="4">
    <source>
        <dbReference type="ARBA" id="ARBA00022475"/>
    </source>
</evidence>
<evidence type="ECO:0000313" key="13">
    <source>
        <dbReference type="EMBL" id="MBS2097298.1"/>
    </source>
</evidence>
<dbReference type="RefSeq" id="WP_212213471.1">
    <property type="nucleotide sequence ID" value="NZ_JAGUCO010000001.1"/>
</dbReference>
<protein>
    <submittedName>
        <fullName evidence="13">TonB family protein</fullName>
    </submittedName>
</protein>
<gene>
    <name evidence="13" type="ORF">KEM10_03345</name>
</gene>